<protein>
    <recommendedName>
        <fullName evidence="1">YdhG-like domain-containing protein</fullName>
    </recommendedName>
</protein>
<dbReference type="Pfam" id="PF13376">
    <property type="entry name" value="OmdA"/>
    <property type="match status" value="1"/>
</dbReference>
<dbReference type="InterPro" id="IPR016786">
    <property type="entry name" value="YdeI_bac"/>
</dbReference>
<keyword evidence="3" id="KW-1185">Reference proteome</keyword>
<gene>
    <name evidence="2" type="ORF">ESB13_05185</name>
</gene>
<comment type="caution">
    <text evidence="2">The sequence shown here is derived from an EMBL/GenBank/DDBJ whole genome shotgun (WGS) entry which is preliminary data.</text>
</comment>
<dbReference type="Gene3D" id="3.90.1150.200">
    <property type="match status" value="1"/>
</dbReference>
<dbReference type="PIRSF" id="PIRSF021308">
    <property type="entry name" value="UCP021308"/>
    <property type="match status" value="1"/>
</dbReference>
<sequence>MTLLRTIVLEAKELSEDYKWMHPCYTLQGKNVVLIHGFKEYCALLFHKGALLKDDKGILIRQTENVQSARQLRFTELSQVKKLRSVIKDYIQQAIEMEKSGSKVALKKTSDYAVPDEFQKVLKQDPAVKTAFNALTPGRQRAYLFYFSQAKQAKTRESRIEKCIPKILERKGLDD</sequence>
<name>A0A4Q1DD27_9BACT</name>
<accession>A0A4Q1DD27</accession>
<proteinExistence type="predicted"/>
<dbReference type="OrthoDB" id="214150at2"/>
<reference evidence="2 3" key="1">
    <citation type="submission" date="2019-01" db="EMBL/GenBank/DDBJ databases">
        <title>Filimonas sp. strain TTM-71.</title>
        <authorList>
            <person name="Chen W.-M."/>
        </authorList>
    </citation>
    <scope>NUCLEOTIDE SEQUENCE [LARGE SCALE GENOMIC DNA]</scope>
    <source>
        <strain evidence="2 3">TTM-71</strain>
    </source>
</reference>
<evidence type="ECO:0000313" key="2">
    <source>
        <dbReference type="EMBL" id="RXK87434.1"/>
    </source>
</evidence>
<dbReference type="SUPFAM" id="SSF159888">
    <property type="entry name" value="YdhG-like"/>
    <property type="match status" value="1"/>
</dbReference>
<dbReference type="Proteomes" id="UP000290545">
    <property type="component" value="Unassembled WGS sequence"/>
</dbReference>
<dbReference type="EMBL" id="SDHZ01000001">
    <property type="protein sequence ID" value="RXK87434.1"/>
    <property type="molecule type" value="Genomic_DNA"/>
</dbReference>
<organism evidence="2 3">
    <name type="scientific">Filimonas effusa</name>
    <dbReference type="NCBI Taxonomy" id="2508721"/>
    <lineage>
        <taxon>Bacteria</taxon>
        <taxon>Pseudomonadati</taxon>
        <taxon>Bacteroidota</taxon>
        <taxon>Chitinophagia</taxon>
        <taxon>Chitinophagales</taxon>
        <taxon>Chitinophagaceae</taxon>
        <taxon>Filimonas</taxon>
    </lineage>
</organism>
<dbReference type="AlphaFoldDB" id="A0A4Q1DD27"/>
<feature type="domain" description="YdhG-like" evidence="1">
    <location>
        <begin position="2"/>
        <end position="95"/>
    </location>
</feature>
<evidence type="ECO:0000313" key="3">
    <source>
        <dbReference type="Proteomes" id="UP000290545"/>
    </source>
</evidence>
<dbReference type="Pfam" id="PF08818">
    <property type="entry name" value="DUF1801"/>
    <property type="match status" value="1"/>
</dbReference>
<dbReference type="InterPro" id="IPR014922">
    <property type="entry name" value="YdhG-like"/>
</dbReference>
<evidence type="ECO:0000259" key="1">
    <source>
        <dbReference type="Pfam" id="PF08818"/>
    </source>
</evidence>